<dbReference type="SUPFAM" id="SSF81383">
    <property type="entry name" value="F-box domain"/>
    <property type="match status" value="1"/>
</dbReference>
<keyword evidence="3" id="KW-1185">Reference proteome</keyword>
<dbReference type="InterPro" id="IPR050796">
    <property type="entry name" value="SCF_F-box_component"/>
</dbReference>
<dbReference type="Pfam" id="PF00646">
    <property type="entry name" value="F-box"/>
    <property type="match status" value="1"/>
</dbReference>
<comment type="caution">
    <text evidence="2">The sequence shown here is derived from an EMBL/GenBank/DDBJ whole genome shotgun (WGS) entry which is preliminary data.</text>
</comment>
<dbReference type="EMBL" id="JAVXUP010000308">
    <property type="protein sequence ID" value="KAK3031389.1"/>
    <property type="molecule type" value="Genomic_DNA"/>
</dbReference>
<sequence>MGRPHIPIDTLSDILSWLPVKSLKRFSCVCKPWRSMLENPTFIAQHLKNSALKTNGGCLLLTGFDRRKLDHDMFMFLDGKLGVSACLSVPIQVEYGVKFLGSCNGLLCLSRSFESDYLLWNPATKQHKQIPSADPNNGEPDNSFYDAFVGFAFVAETNDYELVRVAYYCYSDDESMVALSQVYSTSTDIWREIDSPLPCYFHQISGCYKPCRLSIHWTPANVKGSLYWTAYKFVGESEVNVIVGFNMVEEVFCELAMPELRRTIAYGIQPVELKGSLGLIDYTPS</sequence>
<dbReference type="Proteomes" id="UP001188597">
    <property type="component" value="Unassembled WGS sequence"/>
</dbReference>
<reference evidence="2" key="1">
    <citation type="submission" date="2022-12" db="EMBL/GenBank/DDBJ databases">
        <title>Draft genome assemblies for two species of Escallonia (Escalloniales).</title>
        <authorList>
            <person name="Chanderbali A."/>
            <person name="Dervinis C."/>
            <person name="Anghel I."/>
            <person name="Soltis D."/>
            <person name="Soltis P."/>
            <person name="Zapata F."/>
        </authorList>
    </citation>
    <scope>NUCLEOTIDE SEQUENCE</scope>
    <source>
        <strain evidence="2">UCBG64.0493</strain>
        <tissue evidence="2">Leaf</tissue>
    </source>
</reference>
<dbReference type="InterPro" id="IPR017451">
    <property type="entry name" value="F-box-assoc_interact_dom"/>
</dbReference>
<dbReference type="CDD" id="cd22157">
    <property type="entry name" value="F-box_AtFBW1-like"/>
    <property type="match status" value="1"/>
</dbReference>
<organism evidence="2 3">
    <name type="scientific">Escallonia herrerae</name>
    <dbReference type="NCBI Taxonomy" id="1293975"/>
    <lineage>
        <taxon>Eukaryota</taxon>
        <taxon>Viridiplantae</taxon>
        <taxon>Streptophyta</taxon>
        <taxon>Embryophyta</taxon>
        <taxon>Tracheophyta</taxon>
        <taxon>Spermatophyta</taxon>
        <taxon>Magnoliopsida</taxon>
        <taxon>eudicotyledons</taxon>
        <taxon>Gunneridae</taxon>
        <taxon>Pentapetalae</taxon>
        <taxon>asterids</taxon>
        <taxon>campanulids</taxon>
        <taxon>Escalloniales</taxon>
        <taxon>Escalloniaceae</taxon>
        <taxon>Escallonia</taxon>
    </lineage>
</organism>
<proteinExistence type="predicted"/>
<dbReference type="Gene3D" id="1.20.1280.50">
    <property type="match status" value="1"/>
</dbReference>
<dbReference type="SMART" id="SM00256">
    <property type="entry name" value="FBOX"/>
    <property type="match status" value="1"/>
</dbReference>
<evidence type="ECO:0000313" key="3">
    <source>
        <dbReference type="Proteomes" id="UP001188597"/>
    </source>
</evidence>
<dbReference type="AlphaFoldDB" id="A0AA88WQV7"/>
<evidence type="ECO:0000313" key="2">
    <source>
        <dbReference type="EMBL" id="KAK3031389.1"/>
    </source>
</evidence>
<feature type="domain" description="F-box" evidence="1">
    <location>
        <begin position="1"/>
        <end position="47"/>
    </location>
</feature>
<protein>
    <recommendedName>
        <fullName evidence="1">F-box domain-containing protein</fullName>
    </recommendedName>
</protein>
<accession>A0AA88WQV7</accession>
<dbReference type="InterPro" id="IPR006527">
    <property type="entry name" value="F-box-assoc_dom_typ1"/>
</dbReference>
<dbReference type="NCBIfam" id="TIGR01640">
    <property type="entry name" value="F_box_assoc_1"/>
    <property type="match status" value="1"/>
</dbReference>
<name>A0AA88WQV7_9ASTE</name>
<dbReference type="Pfam" id="PF07734">
    <property type="entry name" value="FBA_1"/>
    <property type="match status" value="1"/>
</dbReference>
<dbReference type="InterPro" id="IPR001810">
    <property type="entry name" value="F-box_dom"/>
</dbReference>
<dbReference type="InterPro" id="IPR036047">
    <property type="entry name" value="F-box-like_dom_sf"/>
</dbReference>
<evidence type="ECO:0000259" key="1">
    <source>
        <dbReference type="PROSITE" id="PS50181"/>
    </source>
</evidence>
<dbReference type="PANTHER" id="PTHR31672">
    <property type="entry name" value="BNACNNG10540D PROTEIN"/>
    <property type="match status" value="1"/>
</dbReference>
<dbReference type="PANTHER" id="PTHR31672:SF13">
    <property type="entry name" value="F-BOX PROTEIN CPR30-LIKE"/>
    <property type="match status" value="1"/>
</dbReference>
<gene>
    <name evidence="2" type="ORF">RJ639_036097</name>
</gene>
<dbReference type="PROSITE" id="PS50181">
    <property type="entry name" value="FBOX"/>
    <property type="match status" value="1"/>
</dbReference>